<gene>
    <name evidence="1" type="ORF">GO493_24100</name>
</gene>
<organism evidence="1 2">
    <name type="scientific">Chitinophaga tropicalis</name>
    <dbReference type="NCBI Taxonomy" id="2683588"/>
    <lineage>
        <taxon>Bacteria</taxon>
        <taxon>Pseudomonadati</taxon>
        <taxon>Bacteroidota</taxon>
        <taxon>Chitinophagia</taxon>
        <taxon>Chitinophagales</taxon>
        <taxon>Chitinophagaceae</taxon>
        <taxon>Chitinophaga</taxon>
    </lineage>
</organism>
<accession>A0A7K1UAT0</accession>
<reference evidence="1 2" key="1">
    <citation type="submission" date="2019-12" db="EMBL/GenBank/DDBJ databases">
        <title>Chitinophaga sp. strain ysch24 (GDMCC 1.1355), whole genome shotgun sequence.</title>
        <authorList>
            <person name="Zhang X."/>
        </authorList>
    </citation>
    <scope>NUCLEOTIDE SEQUENCE [LARGE SCALE GENOMIC DNA]</scope>
    <source>
        <strain evidence="2">ysch24</strain>
    </source>
</reference>
<dbReference type="Proteomes" id="UP000461730">
    <property type="component" value="Unassembled WGS sequence"/>
</dbReference>
<dbReference type="AlphaFoldDB" id="A0A7K1UAT0"/>
<keyword evidence="2" id="KW-1185">Reference proteome</keyword>
<name>A0A7K1UAT0_9BACT</name>
<protein>
    <submittedName>
        <fullName evidence="1">Uncharacterized protein</fullName>
    </submittedName>
</protein>
<evidence type="ECO:0000313" key="1">
    <source>
        <dbReference type="EMBL" id="MVT11370.1"/>
    </source>
</evidence>
<dbReference type="RefSeq" id="WP_157308797.1">
    <property type="nucleotide sequence ID" value="NZ_WRXN01000013.1"/>
</dbReference>
<evidence type="ECO:0000313" key="2">
    <source>
        <dbReference type="Proteomes" id="UP000461730"/>
    </source>
</evidence>
<dbReference type="EMBL" id="WRXN01000013">
    <property type="protein sequence ID" value="MVT11370.1"/>
    <property type="molecule type" value="Genomic_DNA"/>
</dbReference>
<sequence length="208" mass="24042">MTSYPFIEAFFRNVLEKSKGIQGRFHLCPRYGLEINSDQLEEVLKDDVRPDTGRKYPLVLMMPPRSQGRFTAPEGEWEKYRCVLFFLTPTYYTGNNQVKVPNKTTGTSTHTVPQDWHDMKRCAVSFLRVLDKVQIQKDLVQSTFRLGGSQDQERMIDPVSFIGSERISGIRLDFTFSLFVGCELEDYNQEDINSITIPEADPHPEHKL</sequence>
<comment type="caution">
    <text evidence="1">The sequence shown here is derived from an EMBL/GenBank/DDBJ whole genome shotgun (WGS) entry which is preliminary data.</text>
</comment>
<proteinExistence type="predicted"/>